<dbReference type="AlphaFoldDB" id="A0A811QWX8"/>
<dbReference type="Pfam" id="PF00254">
    <property type="entry name" value="FKBP_C"/>
    <property type="match status" value="1"/>
</dbReference>
<protein>
    <recommendedName>
        <fullName evidence="2 5">peptidylprolyl isomerase</fullName>
        <ecNumber evidence="2 5">5.2.1.8</ecNumber>
    </recommendedName>
</protein>
<dbReference type="GO" id="GO:0003755">
    <property type="term" value="F:peptidyl-prolyl cis-trans isomerase activity"/>
    <property type="evidence" value="ECO:0007669"/>
    <property type="project" value="UniProtKB-KW"/>
</dbReference>
<dbReference type="PIRSF" id="PIRSF001473">
    <property type="entry name" value="FK506-bp_FPR3"/>
    <property type="match status" value="1"/>
</dbReference>
<organism evidence="8 9">
    <name type="scientific">Miscanthus lutarioriparius</name>
    <dbReference type="NCBI Taxonomy" id="422564"/>
    <lineage>
        <taxon>Eukaryota</taxon>
        <taxon>Viridiplantae</taxon>
        <taxon>Streptophyta</taxon>
        <taxon>Embryophyta</taxon>
        <taxon>Tracheophyta</taxon>
        <taxon>Spermatophyta</taxon>
        <taxon>Magnoliopsida</taxon>
        <taxon>Liliopsida</taxon>
        <taxon>Poales</taxon>
        <taxon>Poaceae</taxon>
        <taxon>PACMAD clade</taxon>
        <taxon>Panicoideae</taxon>
        <taxon>Andropogonodae</taxon>
        <taxon>Andropogoneae</taxon>
        <taxon>Saccharinae</taxon>
        <taxon>Miscanthus</taxon>
    </lineage>
</organism>
<evidence type="ECO:0000256" key="6">
    <source>
        <dbReference type="SAM" id="MobiDB-lite"/>
    </source>
</evidence>
<dbReference type="InterPro" id="IPR046357">
    <property type="entry name" value="PPIase_dom_sf"/>
</dbReference>
<keyword evidence="3 5" id="KW-0697">Rotamase</keyword>
<evidence type="ECO:0000256" key="4">
    <source>
        <dbReference type="ARBA" id="ARBA00023235"/>
    </source>
</evidence>
<feature type="compositionally biased region" description="Acidic residues" evidence="6">
    <location>
        <begin position="172"/>
        <end position="189"/>
    </location>
</feature>
<feature type="compositionally biased region" description="Basic and acidic residues" evidence="6">
    <location>
        <begin position="293"/>
        <end position="305"/>
    </location>
</feature>
<evidence type="ECO:0000256" key="1">
    <source>
        <dbReference type="ARBA" id="ARBA00000971"/>
    </source>
</evidence>
<gene>
    <name evidence="8" type="ORF">NCGR_LOCUS44169</name>
</gene>
<feature type="compositionally biased region" description="Acidic residues" evidence="6">
    <location>
        <begin position="152"/>
        <end position="164"/>
    </location>
</feature>
<comment type="catalytic activity">
    <reaction evidence="1 5">
        <text>[protein]-peptidylproline (omega=180) = [protein]-peptidylproline (omega=0)</text>
        <dbReference type="Rhea" id="RHEA:16237"/>
        <dbReference type="Rhea" id="RHEA-COMP:10747"/>
        <dbReference type="Rhea" id="RHEA-COMP:10748"/>
        <dbReference type="ChEBI" id="CHEBI:83833"/>
        <dbReference type="ChEBI" id="CHEBI:83834"/>
        <dbReference type="EC" id="5.2.1.8"/>
    </reaction>
</comment>
<feature type="compositionally biased region" description="Basic and acidic residues" evidence="6">
    <location>
        <begin position="273"/>
        <end position="285"/>
    </location>
</feature>
<reference evidence="8" key="1">
    <citation type="submission" date="2020-10" db="EMBL/GenBank/DDBJ databases">
        <authorList>
            <person name="Han B."/>
            <person name="Lu T."/>
            <person name="Zhao Q."/>
            <person name="Huang X."/>
            <person name="Zhao Y."/>
        </authorList>
    </citation>
    <scope>NUCLEOTIDE SEQUENCE</scope>
</reference>
<name>A0A811QWX8_9POAL</name>
<feature type="region of interest" description="Disordered" evidence="6">
    <location>
        <begin position="137"/>
        <end position="420"/>
    </location>
</feature>
<dbReference type="PROSITE" id="PS50059">
    <property type="entry name" value="FKBP_PPIASE"/>
    <property type="match status" value="1"/>
</dbReference>
<dbReference type="InterPro" id="IPR001179">
    <property type="entry name" value="PPIase_FKBP_dom"/>
</dbReference>
<dbReference type="PANTHER" id="PTHR43811">
    <property type="entry name" value="FKBP-TYPE PEPTIDYL-PROLYL CIS-TRANS ISOMERASE FKPA"/>
    <property type="match status" value="1"/>
</dbReference>
<evidence type="ECO:0000313" key="9">
    <source>
        <dbReference type="Proteomes" id="UP000604825"/>
    </source>
</evidence>
<proteinExistence type="predicted"/>
<sequence>MSSFWGKNRYGATDVAANFHCACSCLSDRSIACFAGVEVKPGKPYTLTHGDFVGRLRLTQATLGVEVGKGEKGTGVKRCVLQCSAENKDPVFLCVLMPEQSETCHLELEFEEEVTFSVIGSRSIHLAGYYMTDVCEEDRSDSDSGSDSLQGSDEDGFLEDDDDGNMVMGYSDSEDDDSEYDSESDDEEMAYNQGRGKSSVVIEEIEEDDKAAVAEVQKGSKKKQSRENGDESQLQLDARNPPTESLESEDEDGFPVSFSESKKSSESVSNKKGGKDKETSTEDRKRKSGTISDRGDSSGEVKAEIDGALSKKKKRAKDKSTAMDTGKLNNEEKEIKQHDSPADPVSTKQKKKKNKNKSASEGDASEQSAKNNNIHKDNEEASAQEASKKNKKKKADDINRSESEAATGLGESDSKEPLQTRTFANGMIIQEVEMGKPDGKKATRGKKVSVRYIGKLKNGTIFDSNVSGRPFEFRLGVGQVISGWDVGVNGMRVGDKRRLTIPPSMGYGSKRVGQIPQNSTLIFDVELVNVK</sequence>
<dbReference type="Proteomes" id="UP000604825">
    <property type="component" value="Unassembled WGS sequence"/>
</dbReference>
<evidence type="ECO:0000256" key="2">
    <source>
        <dbReference type="ARBA" id="ARBA00013194"/>
    </source>
</evidence>
<dbReference type="InterPro" id="IPR023566">
    <property type="entry name" value="PPIase_Fpr3/Fpr4-like"/>
</dbReference>
<accession>A0A811QWX8</accession>
<dbReference type="Gene3D" id="3.10.50.40">
    <property type="match status" value="1"/>
</dbReference>
<evidence type="ECO:0000313" key="8">
    <source>
        <dbReference type="EMBL" id="CAD6260743.1"/>
    </source>
</evidence>
<dbReference type="InterPro" id="IPR041232">
    <property type="entry name" value="NPL"/>
</dbReference>
<evidence type="ECO:0000259" key="7">
    <source>
        <dbReference type="PROSITE" id="PS50059"/>
    </source>
</evidence>
<feature type="domain" description="PPIase FKBP-type" evidence="7">
    <location>
        <begin position="445"/>
        <end position="531"/>
    </location>
</feature>
<comment type="caution">
    <text evidence="8">The sequence shown here is derived from an EMBL/GenBank/DDBJ whole genome shotgun (WGS) entry which is preliminary data.</text>
</comment>
<evidence type="ECO:0000256" key="5">
    <source>
        <dbReference type="PROSITE-ProRule" id="PRU00277"/>
    </source>
</evidence>
<keyword evidence="4 5" id="KW-0413">Isomerase</keyword>
<dbReference type="GO" id="GO:0005634">
    <property type="term" value="C:nucleus"/>
    <property type="evidence" value="ECO:0007669"/>
    <property type="project" value="UniProtKB-ARBA"/>
</dbReference>
<dbReference type="SUPFAM" id="SSF54534">
    <property type="entry name" value="FKBP-like"/>
    <property type="match status" value="1"/>
</dbReference>
<keyword evidence="9" id="KW-1185">Reference proteome</keyword>
<dbReference type="EMBL" id="CAJGYO010000011">
    <property type="protein sequence ID" value="CAD6260743.1"/>
    <property type="molecule type" value="Genomic_DNA"/>
</dbReference>
<dbReference type="Gene3D" id="2.60.120.340">
    <property type="entry name" value="Nucleoplasmin core domain"/>
    <property type="match status" value="1"/>
</dbReference>
<dbReference type="OrthoDB" id="1902587at2759"/>
<dbReference type="Pfam" id="PF17800">
    <property type="entry name" value="NPL"/>
    <property type="match status" value="1"/>
</dbReference>
<feature type="compositionally biased region" description="Basic and acidic residues" evidence="6">
    <location>
        <begin position="394"/>
        <end position="403"/>
    </location>
</feature>
<feature type="compositionally biased region" description="Basic and acidic residues" evidence="6">
    <location>
        <begin position="329"/>
        <end position="341"/>
    </location>
</feature>
<dbReference type="PANTHER" id="PTHR43811:SF19">
    <property type="entry name" value="39 KDA FK506-BINDING NUCLEAR PROTEIN"/>
    <property type="match status" value="1"/>
</dbReference>
<evidence type="ECO:0000256" key="3">
    <source>
        <dbReference type="ARBA" id="ARBA00023110"/>
    </source>
</evidence>
<dbReference type="EC" id="5.2.1.8" evidence="2 5"/>
<dbReference type="FunFam" id="3.10.50.40:FF:000006">
    <property type="entry name" value="Peptidyl-prolyl cis-trans isomerase"/>
    <property type="match status" value="1"/>
</dbReference>